<dbReference type="SMART" id="SM00342">
    <property type="entry name" value="HTH_ARAC"/>
    <property type="match status" value="1"/>
</dbReference>
<dbReference type="GO" id="GO:0003700">
    <property type="term" value="F:DNA-binding transcription factor activity"/>
    <property type="evidence" value="ECO:0007669"/>
    <property type="project" value="InterPro"/>
</dbReference>
<sequence>MGKSQKECVEFRFYEKPDQEPVIALTGEKWNRDYGEGNEALHFHNMAEIGYCYNGKGQVVLDKESLDYQGGSFTFIPQNYPHTTISDGCSQWEFLYFDSEDLILEAFSDNIYKGEKIRTSINKNAFVFSIDQVPYLGNLVLMIFELTSQGGNYAKDSIRFALVNIVLQVLRIKEMDVQSVGSVNKSKIVYALEYINDHYQEDIMIHELAECCHLSETHFRRLFQSDMNMTPVEYINLIRVQAACDLMKKEDCHMEKVAVRVGYQTMSTFNRNFKQIIGISPYQWKKQITSGLGGRRKYQVHAKKGWEF</sequence>
<evidence type="ECO:0000313" key="5">
    <source>
        <dbReference type="EMBL" id="CUO02683.1"/>
    </source>
</evidence>
<evidence type="ECO:0000256" key="3">
    <source>
        <dbReference type="ARBA" id="ARBA00023163"/>
    </source>
</evidence>
<dbReference type="InterPro" id="IPR009057">
    <property type="entry name" value="Homeodomain-like_sf"/>
</dbReference>
<dbReference type="Proteomes" id="UP000095544">
    <property type="component" value="Unassembled WGS sequence"/>
</dbReference>
<dbReference type="Pfam" id="PF12833">
    <property type="entry name" value="HTH_18"/>
    <property type="match status" value="1"/>
</dbReference>
<evidence type="ECO:0000256" key="1">
    <source>
        <dbReference type="ARBA" id="ARBA00023015"/>
    </source>
</evidence>
<evidence type="ECO:0000313" key="6">
    <source>
        <dbReference type="Proteomes" id="UP000095544"/>
    </source>
</evidence>
<dbReference type="STRING" id="39482.ERS852491_01095"/>
<dbReference type="Gene3D" id="2.60.120.10">
    <property type="entry name" value="Jelly Rolls"/>
    <property type="match status" value="1"/>
</dbReference>
<evidence type="ECO:0000259" key="4">
    <source>
        <dbReference type="PROSITE" id="PS01124"/>
    </source>
</evidence>
<dbReference type="RefSeq" id="WP_055151702.1">
    <property type="nucleotide sequence ID" value="NZ_CYZU01000007.1"/>
</dbReference>
<dbReference type="PANTHER" id="PTHR43280">
    <property type="entry name" value="ARAC-FAMILY TRANSCRIPTIONAL REGULATOR"/>
    <property type="match status" value="1"/>
</dbReference>
<accession>A0A174BQ19</accession>
<dbReference type="InterPro" id="IPR003313">
    <property type="entry name" value="AraC-bd"/>
</dbReference>
<gene>
    <name evidence="5" type="primary">btr_2</name>
    <name evidence="5" type="ORF">ERS852491_01095</name>
</gene>
<feature type="domain" description="HTH araC/xylS-type" evidence="4">
    <location>
        <begin position="189"/>
        <end position="287"/>
    </location>
</feature>
<name>A0A174BQ19_9FIRM</name>
<organism evidence="5 6">
    <name type="scientific">Faecalicatena contorta</name>
    <dbReference type="NCBI Taxonomy" id="39482"/>
    <lineage>
        <taxon>Bacteria</taxon>
        <taxon>Bacillati</taxon>
        <taxon>Bacillota</taxon>
        <taxon>Clostridia</taxon>
        <taxon>Lachnospirales</taxon>
        <taxon>Lachnospiraceae</taxon>
        <taxon>Faecalicatena</taxon>
    </lineage>
</organism>
<proteinExistence type="predicted"/>
<dbReference type="GO" id="GO:0043565">
    <property type="term" value="F:sequence-specific DNA binding"/>
    <property type="evidence" value="ECO:0007669"/>
    <property type="project" value="InterPro"/>
</dbReference>
<dbReference type="InterPro" id="IPR018060">
    <property type="entry name" value="HTH_AraC"/>
</dbReference>
<protein>
    <submittedName>
        <fullName evidence="5">Bacillibactin transport regulator</fullName>
    </submittedName>
</protein>
<dbReference type="SUPFAM" id="SSF51182">
    <property type="entry name" value="RmlC-like cupins"/>
    <property type="match status" value="1"/>
</dbReference>
<dbReference type="CDD" id="cd02208">
    <property type="entry name" value="cupin_RmlC-like"/>
    <property type="match status" value="1"/>
</dbReference>
<dbReference type="OrthoDB" id="337756at2"/>
<dbReference type="InterPro" id="IPR014710">
    <property type="entry name" value="RmlC-like_jellyroll"/>
</dbReference>
<keyword evidence="2" id="KW-0238">DNA-binding</keyword>
<dbReference type="AlphaFoldDB" id="A0A174BQ19"/>
<evidence type="ECO:0000256" key="2">
    <source>
        <dbReference type="ARBA" id="ARBA00023125"/>
    </source>
</evidence>
<dbReference type="PROSITE" id="PS00041">
    <property type="entry name" value="HTH_ARAC_FAMILY_1"/>
    <property type="match status" value="1"/>
</dbReference>
<dbReference type="Gene3D" id="1.10.10.60">
    <property type="entry name" value="Homeodomain-like"/>
    <property type="match status" value="2"/>
</dbReference>
<dbReference type="PROSITE" id="PS01124">
    <property type="entry name" value="HTH_ARAC_FAMILY_2"/>
    <property type="match status" value="1"/>
</dbReference>
<dbReference type="InterPro" id="IPR018062">
    <property type="entry name" value="HTH_AraC-typ_CS"/>
</dbReference>
<reference evidence="5 6" key="1">
    <citation type="submission" date="2015-09" db="EMBL/GenBank/DDBJ databases">
        <authorList>
            <consortium name="Pathogen Informatics"/>
        </authorList>
    </citation>
    <scope>NUCLEOTIDE SEQUENCE [LARGE SCALE GENOMIC DNA]</scope>
    <source>
        <strain evidence="5 6">2789STDY5834876</strain>
    </source>
</reference>
<dbReference type="PANTHER" id="PTHR43280:SF28">
    <property type="entry name" value="HTH-TYPE TRANSCRIPTIONAL ACTIVATOR RHAS"/>
    <property type="match status" value="1"/>
</dbReference>
<dbReference type="InterPro" id="IPR011051">
    <property type="entry name" value="RmlC_Cupin_sf"/>
</dbReference>
<dbReference type="Pfam" id="PF02311">
    <property type="entry name" value="AraC_binding"/>
    <property type="match status" value="1"/>
</dbReference>
<keyword evidence="1" id="KW-0805">Transcription regulation</keyword>
<keyword evidence="3" id="KW-0804">Transcription</keyword>
<dbReference type="EMBL" id="CYZU01000007">
    <property type="protein sequence ID" value="CUO02683.1"/>
    <property type="molecule type" value="Genomic_DNA"/>
</dbReference>
<dbReference type="SUPFAM" id="SSF46689">
    <property type="entry name" value="Homeodomain-like"/>
    <property type="match status" value="2"/>
</dbReference>